<organism evidence="1 2">
    <name type="scientific">Leptolyngbya boryana NIES-2135</name>
    <dbReference type="NCBI Taxonomy" id="1973484"/>
    <lineage>
        <taxon>Bacteria</taxon>
        <taxon>Bacillati</taxon>
        <taxon>Cyanobacteriota</taxon>
        <taxon>Cyanophyceae</taxon>
        <taxon>Leptolyngbyales</taxon>
        <taxon>Leptolyngbyaceae</taxon>
        <taxon>Leptolyngbya group</taxon>
        <taxon>Leptolyngbya</taxon>
    </lineage>
</organism>
<reference evidence="1 2" key="1">
    <citation type="submission" date="2017-06" db="EMBL/GenBank/DDBJ databases">
        <title>Genome sequencing of cyanobaciteial culture collection at National Institute for Environmental Studies (NIES).</title>
        <authorList>
            <person name="Hirose Y."/>
            <person name="Shimura Y."/>
            <person name="Fujisawa T."/>
            <person name="Nakamura Y."/>
            <person name="Kawachi M."/>
        </authorList>
    </citation>
    <scope>NUCLEOTIDE SEQUENCE [LARGE SCALE GENOMIC DNA]</scope>
    <source>
        <strain evidence="1 2">NIES-2135</strain>
    </source>
</reference>
<name>A0A1Z4JGB9_LEPBY</name>
<dbReference type="AlphaFoldDB" id="A0A1Z4JGB9"/>
<keyword evidence="2" id="KW-1185">Reference proteome</keyword>
<gene>
    <name evidence="1" type="ORF">NIES2135_23810</name>
</gene>
<proteinExistence type="predicted"/>
<protein>
    <submittedName>
        <fullName evidence="1">Uncharacterized protein</fullName>
    </submittedName>
</protein>
<dbReference type="Proteomes" id="UP000217895">
    <property type="component" value="Chromosome"/>
</dbReference>
<dbReference type="EMBL" id="AP018203">
    <property type="protein sequence ID" value="BAY55557.1"/>
    <property type="molecule type" value="Genomic_DNA"/>
</dbReference>
<sequence length="157" mass="18432">MYDGDDIDLMYVLSPHGWSTCFLSIDKQIYELGITHVFGDPIRDLIEATTSLLKGVVTAEFTWWDEPGGNRWTLLRNTAQKHWMKIIITEFSSRYGDQIKDEKLLVEFEIKISHFATLIYFQMKKLAILLKEKSFEQHRSGEFPYRAFSKLEAFFAH</sequence>
<evidence type="ECO:0000313" key="1">
    <source>
        <dbReference type="EMBL" id="BAY55557.1"/>
    </source>
</evidence>
<evidence type="ECO:0000313" key="2">
    <source>
        <dbReference type="Proteomes" id="UP000217895"/>
    </source>
</evidence>
<accession>A0A1Z4JGB9</accession>